<reference evidence="3" key="2">
    <citation type="journal article" date="2008" name="Nucleic Acids Res.">
        <title>The rice annotation project database (RAP-DB): 2008 update.</title>
        <authorList>
            <consortium name="The rice annotation project (RAP)"/>
        </authorList>
    </citation>
    <scope>GENOME REANNOTATION</scope>
    <source>
        <strain evidence="3">cv. Nipponbare</strain>
    </source>
</reference>
<evidence type="ECO:0000313" key="3">
    <source>
        <dbReference type="Proteomes" id="UP000000763"/>
    </source>
</evidence>
<reference evidence="3" key="1">
    <citation type="journal article" date="2005" name="Nature">
        <title>The map-based sequence of the rice genome.</title>
        <authorList>
            <consortium name="International rice genome sequencing project (IRGSP)"/>
            <person name="Matsumoto T."/>
            <person name="Wu J."/>
            <person name="Kanamori H."/>
            <person name="Katayose Y."/>
            <person name="Fujisawa M."/>
            <person name="Namiki N."/>
            <person name="Mizuno H."/>
            <person name="Yamamoto K."/>
            <person name="Antonio B.A."/>
            <person name="Baba T."/>
            <person name="Sakata K."/>
            <person name="Nagamura Y."/>
            <person name="Aoki H."/>
            <person name="Arikawa K."/>
            <person name="Arita K."/>
            <person name="Bito T."/>
            <person name="Chiden Y."/>
            <person name="Fujitsuka N."/>
            <person name="Fukunaka R."/>
            <person name="Hamada M."/>
            <person name="Harada C."/>
            <person name="Hayashi A."/>
            <person name="Hijishita S."/>
            <person name="Honda M."/>
            <person name="Hosokawa S."/>
            <person name="Ichikawa Y."/>
            <person name="Idonuma A."/>
            <person name="Iijima M."/>
            <person name="Ikeda M."/>
            <person name="Ikeno M."/>
            <person name="Ito K."/>
            <person name="Ito S."/>
            <person name="Ito T."/>
            <person name="Ito Y."/>
            <person name="Ito Y."/>
            <person name="Iwabuchi A."/>
            <person name="Kamiya K."/>
            <person name="Karasawa W."/>
            <person name="Kurita K."/>
            <person name="Katagiri S."/>
            <person name="Kikuta A."/>
            <person name="Kobayashi H."/>
            <person name="Kobayashi N."/>
            <person name="Machita K."/>
            <person name="Maehara T."/>
            <person name="Masukawa M."/>
            <person name="Mizubayashi T."/>
            <person name="Mukai Y."/>
            <person name="Nagasaki H."/>
            <person name="Nagata Y."/>
            <person name="Naito S."/>
            <person name="Nakashima M."/>
            <person name="Nakama Y."/>
            <person name="Nakamichi Y."/>
            <person name="Nakamura M."/>
            <person name="Meguro A."/>
            <person name="Negishi M."/>
            <person name="Ohta I."/>
            <person name="Ohta T."/>
            <person name="Okamoto M."/>
            <person name="Ono N."/>
            <person name="Saji S."/>
            <person name="Sakaguchi M."/>
            <person name="Sakai K."/>
            <person name="Shibata M."/>
            <person name="Shimokawa T."/>
            <person name="Song J."/>
            <person name="Takazaki Y."/>
            <person name="Terasawa K."/>
            <person name="Tsugane M."/>
            <person name="Tsuji K."/>
            <person name="Ueda S."/>
            <person name="Waki K."/>
            <person name="Yamagata H."/>
            <person name="Yamamoto M."/>
            <person name="Yamamoto S."/>
            <person name="Yamane H."/>
            <person name="Yoshiki S."/>
            <person name="Yoshihara R."/>
            <person name="Yukawa K."/>
            <person name="Zhong H."/>
            <person name="Yano M."/>
            <person name="Yuan Q."/>
            <person name="Ouyang S."/>
            <person name="Liu J."/>
            <person name="Jones K.M."/>
            <person name="Gansberger K."/>
            <person name="Moffat K."/>
            <person name="Hill J."/>
            <person name="Bera J."/>
            <person name="Fadrosh D."/>
            <person name="Jin S."/>
            <person name="Johri S."/>
            <person name="Kim M."/>
            <person name="Overton L."/>
            <person name="Reardon M."/>
            <person name="Tsitrin T."/>
            <person name="Vuong H."/>
            <person name="Weaver B."/>
            <person name="Ciecko A."/>
            <person name="Tallon L."/>
            <person name="Jackson J."/>
            <person name="Pai G."/>
            <person name="Aken S.V."/>
            <person name="Utterback T."/>
            <person name="Reidmuller S."/>
            <person name="Feldblyum T."/>
            <person name="Hsiao J."/>
            <person name="Zismann V."/>
            <person name="Iobst S."/>
            <person name="de Vazeille A.R."/>
            <person name="Buell C.R."/>
            <person name="Ying K."/>
            <person name="Li Y."/>
            <person name="Lu T."/>
            <person name="Huang Y."/>
            <person name="Zhao Q."/>
            <person name="Feng Q."/>
            <person name="Zhang L."/>
            <person name="Zhu J."/>
            <person name="Weng Q."/>
            <person name="Mu J."/>
            <person name="Lu Y."/>
            <person name="Fan D."/>
            <person name="Liu Y."/>
            <person name="Guan J."/>
            <person name="Zhang Y."/>
            <person name="Yu S."/>
            <person name="Liu X."/>
            <person name="Zhang Y."/>
            <person name="Hong G."/>
            <person name="Han B."/>
            <person name="Choisne N."/>
            <person name="Demange N."/>
            <person name="Orjeda G."/>
            <person name="Samain S."/>
            <person name="Cattolico L."/>
            <person name="Pelletier E."/>
            <person name="Couloux A."/>
            <person name="Segurens B."/>
            <person name="Wincker P."/>
            <person name="D'Hont A."/>
            <person name="Scarpelli C."/>
            <person name="Weissenbach J."/>
            <person name="Salanoubat M."/>
            <person name="Quetier F."/>
            <person name="Yu Y."/>
            <person name="Kim H.R."/>
            <person name="Rambo T."/>
            <person name="Currie J."/>
            <person name="Collura K."/>
            <person name="Luo M."/>
            <person name="Yang T."/>
            <person name="Ammiraju J.S.S."/>
            <person name="Engler F."/>
            <person name="Soderlund C."/>
            <person name="Wing R.A."/>
            <person name="Palmer L.E."/>
            <person name="de la Bastide M."/>
            <person name="Spiegel L."/>
            <person name="Nascimento L."/>
            <person name="Zutavern T."/>
            <person name="O'Shaughnessy A."/>
            <person name="Dike S."/>
            <person name="Dedhia N."/>
            <person name="Preston R."/>
            <person name="Balija V."/>
            <person name="McCombie W.R."/>
            <person name="Chow T."/>
            <person name="Chen H."/>
            <person name="Chung M."/>
            <person name="Chen C."/>
            <person name="Shaw J."/>
            <person name="Wu H."/>
            <person name="Hsiao K."/>
            <person name="Chao Y."/>
            <person name="Chu M."/>
            <person name="Cheng C."/>
            <person name="Hour A."/>
            <person name="Lee P."/>
            <person name="Lin S."/>
            <person name="Lin Y."/>
            <person name="Liou J."/>
            <person name="Liu S."/>
            <person name="Hsing Y."/>
            <person name="Raghuvanshi S."/>
            <person name="Mohanty A."/>
            <person name="Bharti A.K."/>
            <person name="Gaur A."/>
            <person name="Gupta V."/>
            <person name="Kumar D."/>
            <person name="Ravi V."/>
            <person name="Vij S."/>
            <person name="Kapur A."/>
            <person name="Khurana P."/>
            <person name="Khurana P."/>
            <person name="Khurana J.P."/>
            <person name="Tyagi A.K."/>
            <person name="Gaikwad K."/>
            <person name="Singh A."/>
            <person name="Dalal V."/>
            <person name="Srivastava S."/>
            <person name="Dixit A."/>
            <person name="Pal A.K."/>
            <person name="Ghazi I.A."/>
            <person name="Yadav M."/>
            <person name="Pandit A."/>
            <person name="Bhargava A."/>
            <person name="Sureshbabu K."/>
            <person name="Batra K."/>
            <person name="Sharma T.R."/>
            <person name="Mohapatra T."/>
            <person name="Singh N.K."/>
            <person name="Messing J."/>
            <person name="Nelson A.B."/>
            <person name="Fuks G."/>
            <person name="Kavchok S."/>
            <person name="Keizer G."/>
            <person name="Linton E."/>
            <person name="Llaca V."/>
            <person name="Song R."/>
            <person name="Tanyolac B."/>
            <person name="Young S."/>
            <person name="Ho-Il K."/>
            <person name="Hahn J.H."/>
            <person name="Sangsakoo G."/>
            <person name="Vanavichit A."/>
            <person name="de Mattos Luiz.A.T."/>
            <person name="Zimmer P.D."/>
            <person name="Malone G."/>
            <person name="Dellagostin O."/>
            <person name="de Oliveira A.C."/>
            <person name="Bevan M."/>
            <person name="Bancroft I."/>
            <person name="Minx P."/>
            <person name="Cordum H."/>
            <person name="Wilson R."/>
            <person name="Cheng Z."/>
            <person name="Jin W."/>
            <person name="Jiang J."/>
            <person name="Leong S.A."/>
            <person name="Iwama H."/>
            <person name="Gojobori T."/>
            <person name="Itoh T."/>
            <person name="Niimura Y."/>
            <person name="Fujii Y."/>
            <person name="Habara T."/>
            <person name="Sakai H."/>
            <person name="Sato Y."/>
            <person name="Wilson G."/>
            <person name="Kumar K."/>
            <person name="McCouch S."/>
            <person name="Juretic N."/>
            <person name="Hoen D."/>
            <person name="Wright S."/>
            <person name="Bruskiewich R."/>
            <person name="Bureau T."/>
            <person name="Miyao A."/>
            <person name="Hirochika H."/>
            <person name="Nishikawa T."/>
            <person name="Kadowaki K."/>
            <person name="Sugiura M."/>
            <person name="Burr B."/>
            <person name="Sasaki T."/>
        </authorList>
    </citation>
    <scope>NUCLEOTIDE SEQUENCE [LARGE SCALE GENOMIC DNA]</scope>
    <source>
        <strain evidence="3">cv. Nipponbare</strain>
    </source>
</reference>
<organism evidence="2 3">
    <name type="scientific">Oryza sativa subsp. japonica</name>
    <name type="common">Rice</name>
    <dbReference type="NCBI Taxonomy" id="39947"/>
    <lineage>
        <taxon>Eukaryota</taxon>
        <taxon>Viridiplantae</taxon>
        <taxon>Streptophyta</taxon>
        <taxon>Embryophyta</taxon>
        <taxon>Tracheophyta</taxon>
        <taxon>Spermatophyta</taxon>
        <taxon>Magnoliopsida</taxon>
        <taxon>Liliopsida</taxon>
        <taxon>Poales</taxon>
        <taxon>Poaceae</taxon>
        <taxon>BOP clade</taxon>
        <taxon>Oryzoideae</taxon>
        <taxon>Oryzeae</taxon>
        <taxon>Oryzinae</taxon>
        <taxon>Oryza</taxon>
        <taxon>Oryza sativa</taxon>
    </lineage>
</organism>
<proteinExistence type="predicted"/>
<accession>Q75IE1</accession>
<dbReference type="AlphaFoldDB" id="Q75IE1"/>
<sequence length="82" mass="9119">MAKQCRCEPVPPLPIGPHPSDCMGRELTRDHGDRSSSPHDLTNYKRFTKHAMEADMLLTGTDELFAITDVLFISQSLLPSGH</sequence>
<evidence type="ECO:0000256" key="1">
    <source>
        <dbReference type="SAM" id="MobiDB-lite"/>
    </source>
</evidence>
<dbReference type="Proteomes" id="UP000000763">
    <property type="component" value="Chromosome 3"/>
</dbReference>
<feature type="compositionally biased region" description="Basic and acidic residues" evidence="1">
    <location>
        <begin position="23"/>
        <end position="37"/>
    </location>
</feature>
<name>Q75IE1_ORYSJ</name>
<feature type="region of interest" description="Disordered" evidence="1">
    <location>
        <begin position="1"/>
        <end position="41"/>
    </location>
</feature>
<gene>
    <name evidence="2" type="primary">OJ1785_A05.2</name>
</gene>
<protein>
    <submittedName>
        <fullName evidence="2">Uncharacterized protein</fullName>
    </submittedName>
</protein>
<dbReference type="EMBL" id="AC133333">
    <property type="protein sequence ID" value="AAS07183.1"/>
    <property type="molecule type" value="Genomic_DNA"/>
</dbReference>
<evidence type="ECO:0000313" key="2">
    <source>
        <dbReference type="EMBL" id="AAS07183.1"/>
    </source>
</evidence>